<dbReference type="PANTHER" id="PTHR24414">
    <property type="entry name" value="F-BOX/KELCH-REPEAT PROTEIN SKIP4"/>
    <property type="match status" value="1"/>
</dbReference>
<feature type="domain" description="FKB95-like N-terminal Kelch" evidence="1">
    <location>
        <begin position="63"/>
        <end position="212"/>
    </location>
</feature>
<evidence type="ECO:0000313" key="3">
    <source>
        <dbReference type="Proteomes" id="UP000836841"/>
    </source>
</evidence>
<sequence length="213" mass="24470">MDLDNNLQIKIYLQKIKGRIQKRQKVKCIREKGKVSGKGLIKPKTESLGRQSPIDFAHVFQNQGERRLVLIPSLPAVPLYGSYVAVGSSIYVFGRTEGAFSIDSTSHTVQPLPSMPIHMHRTVADIIDGRIYVAGNSFHDNVRKKVMAVFNTETQKWEEPVMIQPDIDTWCGCVVMGDKLYLRNNHKNSFVYEPKEDEWERDEMLNLKKWEHA</sequence>
<gene>
    <name evidence="2" type="ORF">TAV2_LOCUS14406</name>
</gene>
<dbReference type="Pfam" id="PF25210">
    <property type="entry name" value="Kelch_FKB95"/>
    <property type="match status" value="1"/>
</dbReference>
<dbReference type="SUPFAM" id="SSF117281">
    <property type="entry name" value="Kelch motif"/>
    <property type="match status" value="1"/>
</dbReference>
<dbReference type="InterPro" id="IPR057499">
    <property type="entry name" value="Kelch_FKB95"/>
</dbReference>
<accession>A0AAU9SBG9</accession>
<dbReference type="Proteomes" id="UP000836841">
    <property type="component" value="Chromosome 4"/>
</dbReference>
<proteinExistence type="predicted"/>
<dbReference type="EMBL" id="OU466860">
    <property type="protein sequence ID" value="CAH2060111.1"/>
    <property type="molecule type" value="Genomic_DNA"/>
</dbReference>
<name>A0AAU9SBG9_THLAR</name>
<protein>
    <recommendedName>
        <fullName evidence="1">FKB95-like N-terminal Kelch domain-containing protein</fullName>
    </recommendedName>
</protein>
<feature type="non-terminal residue" evidence="2">
    <location>
        <position position="213"/>
    </location>
</feature>
<organism evidence="2 3">
    <name type="scientific">Thlaspi arvense</name>
    <name type="common">Field penny-cress</name>
    <dbReference type="NCBI Taxonomy" id="13288"/>
    <lineage>
        <taxon>Eukaryota</taxon>
        <taxon>Viridiplantae</taxon>
        <taxon>Streptophyta</taxon>
        <taxon>Embryophyta</taxon>
        <taxon>Tracheophyta</taxon>
        <taxon>Spermatophyta</taxon>
        <taxon>Magnoliopsida</taxon>
        <taxon>eudicotyledons</taxon>
        <taxon>Gunneridae</taxon>
        <taxon>Pentapetalae</taxon>
        <taxon>rosids</taxon>
        <taxon>malvids</taxon>
        <taxon>Brassicales</taxon>
        <taxon>Brassicaceae</taxon>
        <taxon>Thlaspideae</taxon>
        <taxon>Thlaspi</taxon>
    </lineage>
</organism>
<dbReference type="AlphaFoldDB" id="A0AAU9SBG9"/>
<keyword evidence="3" id="KW-1185">Reference proteome</keyword>
<dbReference type="PANTHER" id="PTHR24414:SF184">
    <property type="entry name" value="GALACTOSE OXIDASE_KELCH REPEAT SUPERFAMILY PROTEIN"/>
    <property type="match status" value="1"/>
</dbReference>
<evidence type="ECO:0000259" key="1">
    <source>
        <dbReference type="Pfam" id="PF25210"/>
    </source>
</evidence>
<dbReference type="InterPro" id="IPR050354">
    <property type="entry name" value="F-box/kelch-repeat_ARATH"/>
</dbReference>
<evidence type="ECO:0000313" key="2">
    <source>
        <dbReference type="EMBL" id="CAH2060111.1"/>
    </source>
</evidence>
<dbReference type="InterPro" id="IPR015915">
    <property type="entry name" value="Kelch-typ_b-propeller"/>
</dbReference>
<reference evidence="2 3" key="1">
    <citation type="submission" date="2022-03" db="EMBL/GenBank/DDBJ databases">
        <authorList>
            <person name="Nunn A."/>
            <person name="Chopra R."/>
            <person name="Nunn A."/>
            <person name="Contreras Garrido A."/>
        </authorList>
    </citation>
    <scope>NUCLEOTIDE SEQUENCE [LARGE SCALE GENOMIC DNA]</scope>
</reference>
<dbReference type="Gene3D" id="2.120.10.80">
    <property type="entry name" value="Kelch-type beta propeller"/>
    <property type="match status" value="1"/>
</dbReference>